<dbReference type="Proteomes" id="UP000053260">
    <property type="component" value="Unassembled WGS sequence"/>
</dbReference>
<organism evidence="1 2">
    <name type="scientific">Streptomyces dysideae</name>
    <dbReference type="NCBI Taxonomy" id="909626"/>
    <lineage>
        <taxon>Bacteria</taxon>
        <taxon>Bacillati</taxon>
        <taxon>Actinomycetota</taxon>
        <taxon>Actinomycetes</taxon>
        <taxon>Kitasatosporales</taxon>
        <taxon>Streptomycetaceae</taxon>
        <taxon>Streptomyces</taxon>
    </lineage>
</organism>
<protein>
    <submittedName>
        <fullName evidence="1">Uncharacterized protein</fullName>
    </submittedName>
</protein>
<dbReference type="STRING" id="909626.AQJ91_12225"/>
<sequence>MRDMRANGFRAVSDESELPTAKTVVICTPTPLSDADDSGRTAGNTYRYVSIALVNETAAFPHELGVDLWDAIRITLRTSSVRWVIRSA</sequence>
<proteinExistence type="predicted"/>
<accession>A0A117S1R3</accession>
<name>A0A117S1R3_9ACTN</name>
<gene>
    <name evidence="1" type="ORF">AQJ91_12225</name>
</gene>
<evidence type="ECO:0000313" key="1">
    <source>
        <dbReference type="EMBL" id="KUO20689.1"/>
    </source>
</evidence>
<dbReference type="AlphaFoldDB" id="A0A117S1R3"/>
<reference evidence="1 2" key="1">
    <citation type="submission" date="2015-10" db="EMBL/GenBank/DDBJ databases">
        <title>Draft genome sequence of Streptomyces sp. RV15, isolated from a marine sponge.</title>
        <authorList>
            <person name="Ruckert C."/>
            <person name="Abdelmohsen U.R."/>
            <person name="Winkler A."/>
            <person name="Hentschel U."/>
            <person name="Kalinowski J."/>
            <person name="Kampfer P."/>
            <person name="Glaeser S."/>
        </authorList>
    </citation>
    <scope>NUCLEOTIDE SEQUENCE [LARGE SCALE GENOMIC DNA]</scope>
    <source>
        <strain evidence="1 2">RV15</strain>
    </source>
</reference>
<comment type="caution">
    <text evidence="1">The sequence shown here is derived from an EMBL/GenBank/DDBJ whole genome shotgun (WGS) entry which is preliminary data.</text>
</comment>
<keyword evidence="2" id="KW-1185">Reference proteome</keyword>
<dbReference type="RefSeq" id="WP_067019645.1">
    <property type="nucleotide sequence ID" value="NZ_KQ949080.1"/>
</dbReference>
<dbReference type="EMBL" id="LMXB01000031">
    <property type="protein sequence ID" value="KUO20689.1"/>
    <property type="molecule type" value="Genomic_DNA"/>
</dbReference>
<evidence type="ECO:0000313" key="2">
    <source>
        <dbReference type="Proteomes" id="UP000053260"/>
    </source>
</evidence>